<dbReference type="PANTHER" id="PTHR33840:SF1">
    <property type="entry name" value="TLE1 PHOSPHOLIPASE DOMAIN-CONTAINING PROTEIN"/>
    <property type="match status" value="1"/>
</dbReference>
<proteinExistence type="predicted"/>
<evidence type="ECO:0000259" key="2">
    <source>
        <dbReference type="Pfam" id="PF09994"/>
    </source>
</evidence>
<dbReference type="RefSeq" id="WP_346056555.1">
    <property type="nucleotide sequence ID" value="NZ_BAABIB010000161.1"/>
</dbReference>
<sequence length="354" mass="39511">MRRLVICCDGTWNRPDQLQGGKPCPTNVTKLALAVADETDGVPQLLYYHPGVGTYRRERLRGGAFGFGLSRDVRSAYRFVVDNYQPGDEIFLFGFSRGAYTARSTAGLIRNAGVLRHEHAYRLPEAYDLYRARAVRPRDVESQLFRRSYSHETRIRFIGVWDTVGSLGVPAVGPAFLTRLLNRRWAFHDTELSGRVDGACHAVSIDEKRRPFAPTLWTQREPEPGQVVRQVWFPGVHGDVGGGYPDASSADVALLWMADQAAEFGLGFRKDAFTEAGGWGAEGGSLPAVAPDPAGPLHESRRRFYRLQRPWHRLRHDTPGAAGMALSPTASDRYDSDDRYRPPGFAAFRERYGG</sequence>
<comment type="caution">
    <text evidence="3">The sequence shown here is derived from an EMBL/GenBank/DDBJ whole genome shotgun (WGS) entry which is preliminary data.</text>
</comment>
<dbReference type="InterPro" id="IPR018712">
    <property type="entry name" value="Tle1-like_cat"/>
</dbReference>
<dbReference type="Gene3D" id="3.40.50.1820">
    <property type="entry name" value="alpha/beta hydrolase"/>
    <property type="match status" value="1"/>
</dbReference>
<feature type="domain" description="T6SS Phospholipase effector Tle1-like catalytic" evidence="2">
    <location>
        <begin position="2"/>
        <end position="260"/>
    </location>
</feature>
<protein>
    <submittedName>
        <fullName evidence="3">DUF2235 domain-containing protein</fullName>
    </submittedName>
</protein>
<organism evidence="3 4">
    <name type="scientific">Amycolatopsis dongchuanensis</name>
    <dbReference type="NCBI Taxonomy" id="1070866"/>
    <lineage>
        <taxon>Bacteria</taxon>
        <taxon>Bacillati</taxon>
        <taxon>Actinomycetota</taxon>
        <taxon>Actinomycetes</taxon>
        <taxon>Pseudonocardiales</taxon>
        <taxon>Pseudonocardiaceae</taxon>
        <taxon>Amycolatopsis</taxon>
    </lineage>
</organism>
<accession>A0ABP8VPQ7</accession>
<evidence type="ECO:0000256" key="1">
    <source>
        <dbReference type="SAM" id="MobiDB-lite"/>
    </source>
</evidence>
<dbReference type="EMBL" id="BAABIB010000161">
    <property type="protein sequence ID" value="GAA4668716.1"/>
    <property type="molecule type" value="Genomic_DNA"/>
</dbReference>
<evidence type="ECO:0000313" key="3">
    <source>
        <dbReference type="EMBL" id="GAA4668716.1"/>
    </source>
</evidence>
<name>A0ABP8VPQ7_9PSEU</name>
<evidence type="ECO:0000313" key="4">
    <source>
        <dbReference type="Proteomes" id="UP001500192"/>
    </source>
</evidence>
<dbReference type="Proteomes" id="UP001500192">
    <property type="component" value="Unassembled WGS sequence"/>
</dbReference>
<keyword evidence="4" id="KW-1185">Reference proteome</keyword>
<dbReference type="PANTHER" id="PTHR33840">
    <property type="match status" value="1"/>
</dbReference>
<dbReference type="InterPro" id="IPR029058">
    <property type="entry name" value="AB_hydrolase_fold"/>
</dbReference>
<dbReference type="SUPFAM" id="SSF53474">
    <property type="entry name" value="alpha/beta-Hydrolases"/>
    <property type="match status" value="1"/>
</dbReference>
<dbReference type="Pfam" id="PF09994">
    <property type="entry name" value="T6SS_Tle1-like_cat"/>
    <property type="match status" value="1"/>
</dbReference>
<reference evidence="4" key="1">
    <citation type="journal article" date="2019" name="Int. J. Syst. Evol. Microbiol.">
        <title>The Global Catalogue of Microorganisms (GCM) 10K type strain sequencing project: providing services to taxonomists for standard genome sequencing and annotation.</title>
        <authorList>
            <consortium name="The Broad Institute Genomics Platform"/>
            <consortium name="The Broad Institute Genome Sequencing Center for Infectious Disease"/>
            <person name="Wu L."/>
            <person name="Ma J."/>
        </authorList>
    </citation>
    <scope>NUCLEOTIDE SEQUENCE [LARGE SCALE GENOMIC DNA]</scope>
    <source>
        <strain evidence="4">JCM 18054</strain>
    </source>
</reference>
<feature type="region of interest" description="Disordered" evidence="1">
    <location>
        <begin position="318"/>
        <end position="340"/>
    </location>
</feature>
<gene>
    <name evidence="3" type="ORF">GCM10023214_73690</name>
</gene>